<dbReference type="SUPFAM" id="SSF82153">
    <property type="entry name" value="FAS1 domain"/>
    <property type="match status" value="2"/>
</dbReference>
<keyword evidence="3" id="KW-1185">Reference proteome</keyword>
<dbReference type="PROSITE" id="PS50213">
    <property type="entry name" value="FAS1"/>
    <property type="match status" value="2"/>
</dbReference>
<evidence type="ECO:0000313" key="3">
    <source>
        <dbReference type="Proteomes" id="UP000019471"/>
    </source>
</evidence>
<dbReference type="AlphaFoldDB" id="W9WK26"/>
<evidence type="ECO:0000259" key="1">
    <source>
        <dbReference type="PROSITE" id="PS50213"/>
    </source>
</evidence>
<sequence length="347" mass="37450">MSMVQKEVYKKISKTFKRLVAKMMTLVSLCRALLLCAAFTAWVAEAQSFLTAISQFPELSNFTTLMYDNPGLAGALLTSNATSLTQITVLVPDNSAFDKLEAQLGAPVGSLTVGQLEPILQYLILVGEWTTDNFLVQNGTTVPTLLNGPMYNNRSAGPALGSSGAPGDPHNGQVVFIQASNSNPTSSKRFTVRQLPQPTATVQGGLGQQINLTAIDGYWDGGVFQIVDQFLDLPLNCSETISIWNQTTFADGLSRTGIGPAVDITQNVTCLVPTNEAFVQASPGEFGYNITDLAELILFHTIDEPLYTNFLADGQEYTSFSNQTVRISIIDGSIFLNDAKLIVTNIM</sequence>
<dbReference type="OrthoDB" id="286301at2759"/>
<feature type="domain" description="FAS1" evidence="1">
    <location>
        <begin position="46"/>
        <end position="231"/>
    </location>
</feature>
<dbReference type="Proteomes" id="UP000019471">
    <property type="component" value="Unassembled WGS sequence"/>
</dbReference>
<name>W9WK26_9EURO</name>
<protein>
    <recommendedName>
        <fullName evidence="1">FAS1 domain-containing protein</fullName>
    </recommendedName>
</protein>
<dbReference type="GeneID" id="19192995"/>
<evidence type="ECO:0000313" key="2">
    <source>
        <dbReference type="EMBL" id="EXJ68502.1"/>
    </source>
</evidence>
<comment type="caution">
    <text evidence="2">The sequence shown here is derived from an EMBL/GenBank/DDBJ whole genome shotgun (WGS) entry which is preliminary data.</text>
</comment>
<proteinExistence type="predicted"/>
<dbReference type="HOGENOM" id="CLU_031281_0_0_1"/>
<dbReference type="STRING" id="1182543.W9WK26"/>
<dbReference type="eggNOG" id="ENOG502SQ98">
    <property type="taxonomic scope" value="Eukaryota"/>
</dbReference>
<gene>
    <name evidence="2" type="ORF">A1O5_08295</name>
</gene>
<dbReference type="SMART" id="SM00554">
    <property type="entry name" value="FAS1"/>
    <property type="match status" value="2"/>
</dbReference>
<dbReference type="InterPro" id="IPR000782">
    <property type="entry name" value="FAS1_domain"/>
</dbReference>
<feature type="domain" description="FAS1" evidence="1">
    <location>
        <begin position="224"/>
        <end position="347"/>
    </location>
</feature>
<dbReference type="InterPro" id="IPR050904">
    <property type="entry name" value="Adhesion/Biosynth-related"/>
</dbReference>
<accession>W9WK26</accession>
<dbReference type="Pfam" id="PF02469">
    <property type="entry name" value="Fasciclin"/>
    <property type="match status" value="2"/>
</dbReference>
<reference evidence="2 3" key="1">
    <citation type="submission" date="2013-03" db="EMBL/GenBank/DDBJ databases">
        <title>The Genome Sequence of Cladophialophora psammophila CBS 110553.</title>
        <authorList>
            <consortium name="The Broad Institute Genomics Platform"/>
            <person name="Cuomo C."/>
            <person name="de Hoog S."/>
            <person name="Gorbushina A."/>
            <person name="Walker B."/>
            <person name="Young S.K."/>
            <person name="Zeng Q."/>
            <person name="Gargeya S."/>
            <person name="Fitzgerald M."/>
            <person name="Haas B."/>
            <person name="Abouelleil A."/>
            <person name="Allen A.W."/>
            <person name="Alvarado L."/>
            <person name="Arachchi H.M."/>
            <person name="Berlin A.M."/>
            <person name="Chapman S.B."/>
            <person name="Gainer-Dewar J."/>
            <person name="Goldberg J."/>
            <person name="Griggs A."/>
            <person name="Gujja S."/>
            <person name="Hansen M."/>
            <person name="Howarth C."/>
            <person name="Imamovic A."/>
            <person name="Ireland A."/>
            <person name="Larimer J."/>
            <person name="McCowan C."/>
            <person name="Murphy C."/>
            <person name="Pearson M."/>
            <person name="Poon T.W."/>
            <person name="Priest M."/>
            <person name="Roberts A."/>
            <person name="Saif S."/>
            <person name="Shea T."/>
            <person name="Sisk P."/>
            <person name="Sykes S."/>
            <person name="Wortman J."/>
            <person name="Nusbaum C."/>
            <person name="Birren B."/>
        </authorList>
    </citation>
    <scope>NUCLEOTIDE SEQUENCE [LARGE SCALE GENOMIC DNA]</scope>
    <source>
        <strain evidence="2 3">CBS 110553</strain>
    </source>
</reference>
<dbReference type="RefSeq" id="XP_007747068.1">
    <property type="nucleotide sequence ID" value="XM_007748878.1"/>
</dbReference>
<dbReference type="PANTHER" id="PTHR10900">
    <property type="entry name" value="PERIOSTIN-RELATED"/>
    <property type="match status" value="1"/>
</dbReference>
<dbReference type="Gene3D" id="2.30.180.10">
    <property type="entry name" value="FAS1 domain"/>
    <property type="match status" value="2"/>
</dbReference>
<dbReference type="PANTHER" id="PTHR10900:SF77">
    <property type="entry name" value="FI19380P1"/>
    <property type="match status" value="1"/>
</dbReference>
<organism evidence="2 3">
    <name type="scientific">Cladophialophora psammophila CBS 110553</name>
    <dbReference type="NCBI Taxonomy" id="1182543"/>
    <lineage>
        <taxon>Eukaryota</taxon>
        <taxon>Fungi</taxon>
        <taxon>Dikarya</taxon>
        <taxon>Ascomycota</taxon>
        <taxon>Pezizomycotina</taxon>
        <taxon>Eurotiomycetes</taxon>
        <taxon>Chaetothyriomycetidae</taxon>
        <taxon>Chaetothyriales</taxon>
        <taxon>Herpotrichiellaceae</taxon>
        <taxon>Cladophialophora</taxon>
    </lineage>
</organism>
<dbReference type="InterPro" id="IPR036378">
    <property type="entry name" value="FAS1_dom_sf"/>
</dbReference>
<dbReference type="EMBL" id="AMGX01000013">
    <property type="protein sequence ID" value="EXJ68502.1"/>
    <property type="molecule type" value="Genomic_DNA"/>
</dbReference>